<dbReference type="RefSeq" id="WP_190449792.1">
    <property type="nucleotide sequence ID" value="NZ_JAMPLM010000026.1"/>
</dbReference>
<keyword evidence="2" id="KW-1185">Reference proteome</keyword>
<reference evidence="1 2" key="1">
    <citation type="submission" date="2022-04" db="EMBL/GenBank/DDBJ databases">
        <title>Positive selection, recombination, and allopatry shape intraspecific diversity of widespread and dominant cyanobacteria.</title>
        <authorList>
            <person name="Wei J."/>
            <person name="Shu W."/>
            <person name="Hu C."/>
        </authorList>
    </citation>
    <scope>NUCLEOTIDE SEQUENCE [LARGE SCALE GENOMIC DNA]</scope>
    <source>
        <strain evidence="1 2">AS-A4</strain>
    </source>
</reference>
<organism evidence="1 2">
    <name type="scientific">Stenomitos frigidus AS-A4</name>
    <dbReference type="NCBI Taxonomy" id="2933935"/>
    <lineage>
        <taxon>Bacteria</taxon>
        <taxon>Bacillati</taxon>
        <taxon>Cyanobacteriota</taxon>
        <taxon>Cyanophyceae</taxon>
        <taxon>Leptolyngbyales</taxon>
        <taxon>Leptolyngbyaceae</taxon>
        <taxon>Stenomitos</taxon>
    </lineage>
</organism>
<evidence type="ECO:0000313" key="1">
    <source>
        <dbReference type="EMBL" id="MEP1061041.1"/>
    </source>
</evidence>
<proteinExistence type="predicted"/>
<dbReference type="Proteomes" id="UP001476950">
    <property type="component" value="Unassembled WGS sequence"/>
</dbReference>
<gene>
    <name evidence="1" type="ORF">NDI38_21655</name>
</gene>
<accession>A0ABV0KP68</accession>
<comment type="caution">
    <text evidence="1">The sequence shown here is derived from an EMBL/GenBank/DDBJ whole genome shotgun (WGS) entry which is preliminary data.</text>
</comment>
<sequence>MFSTLPPKFPHGIGQPKFSIGDRARFVPLSAEDYGIIVGLQFVPAAHLSGWGWRYTLWLDPQSASRAWTDSDLVWEDDLQRFTLDSADPLSQEQPV</sequence>
<evidence type="ECO:0000313" key="2">
    <source>
        <dbReference type="Proteomes" id="UP001476950"/>
    </source>
</evidence>
<protein>
    <submittedName>
        <fullName evidence="1">Uncharacterized protein</fullName>
    </submittedName>
</protein>
<dbReference type="EMBL" id="JAMPLM010000026">
    <property type="protein sequence ID" value="MEP1061041.1"/>
    <property type="molecule type" value="Genomic_DNA"/>
</dbReference>
<name>A0ABV0KP68_9CYAN</name>